<reference evidence="3" key="1">
    <citation type="submission" date="2018-03" db="EMBL/GenBank/DDBJ databases">
        <title>Genomic analysis of the strain SH-1 isolated from shrimp intestine.</title>
        <authorList>
            <person name="Kim Y.-S."/>
            <person name="Kim S.-E."/>
            <person name="Kim K.-H."/>
        </authorList>
    </citation>
    <scope>NUCLEOTIDE SEQUENCE [LARGE SCALE GENOMIC DNA]</scope>
    <source>
        <strain evidence="3">SH-1</strain>
    </source>
</reference>
<dbReference type="EMBL" id="CP027665">
    <property type="protein sequence ID" value="AVO39461.1"/>
    <property type="molecule type" value="Genomic_DNA"/>
</dbReference>
<dbReference type="Pfam" id="PF10003">
    <property type="entry name" value="DUF2244"/>
    <property type="match status" value="1"/>
</dbReference>
<name>A0A2S0MUQ9_9RHOB</name>
<protein>
    <submittedName>
        <fullName evidence="2">DUF2244 domain-containing protein</fullName>
    </submittedName>
</protein>
<keyword evidence="1" id="KW-0812">Transmembrane</keyword>
<dbReference type="InterPro" id="IPR019253">
    <property type="entry name" value="DUF2244_TM"/>
</dbReference>
<dbReference type="AlphaFoldDB" id="A0A2S0MUQ9"/>
<sequence length="163" mass="19223">MPYRWRETDGSDERNWSLELWAHRSLPPRGRAAFVLITFVLLLLPLAPVIGTVLLWGLLPFLMLALFGLWFALERSHRDRGVREVLTLTDTHARLRHHDAAGREHRWDCNRHWVTVHLHEHDGPVPYYVTLRGEGREVEIGAFLSEDERLDLYHDLRLRLRPD</sequence>
<keyword evidence="3" id="KW-1185">Reference proteome</keyword>
<dbReference type="KEGG" id="thas:C6Y53_18355"/>
<dbReference type="Proteomes" id="UP000237655">
    <property type="component" value="Chromosome"/>
</dbReference>
<feature type="transmembrane region" description="Helical" evidence="1">
    <location>
        <begin position="30"/>
        <end position="47"/>
    </location>
</feature>
<gene>
    <name evidence="2" type="ORF">C6Y53_18355</name>
</gene>
<evidence type="ECO:0000313" key="2">
    <source>
        <dbReference type="EMBL" id="AVO39461.1"/>
    </source>
</evidence>
<evidence type="ECO:0000313" key="3">
    <source>
        <dbReference type="Proteomes" id="UP000237655"/>
    </source>
</evidence>
<keyword evidence="1" id="KW-1133">Transmembrane helix</keyword>
<keyword evidence="1" id="KW-0472">Membrane</keyword>
<accession>A0A2S0MUQ9</accession>
<proteinExistence type="predicted"/>
<dbReference type="RefSeq" id="WP_106473765.1">
    <property type="nucleotide sequence ID" value="NZ_CP027665.1"/>
</dbReference>
<organism evidence="2 3">
    <name type="scientific">Pukyongiella litopenaei</name>
    <dbReference type="NCBI Taxonomy" id="2605946"/>
    <lineage>
        <taxon>Bacteria</taxon>
        <taxon>Pseudomonadati</taxon>
        <taxon>Pseudomonadota</taxon>
        <taxon>Alphaproteobacteria</taxon>
        <taxon>Rhodobacterales</taxon>
        <taxon>Paracoccaceae</taxon>
        <taxon>Pukyongiella</taxon>
    </lineage>
</organism>
<feature type="transmembrane region" description="Helical" evidence="1">
    <location>
        <begin position="53"/>
        <end position="73"/>
    </location>
</feature>
<evidence type="ECO:0000256" key="1">
    <source>
        <dbReference type="SAM" id="Phobius"/>
    </source>
</evidence>